<dbReference type="PROSITE" id="PS00383">
    <property type="entry name" value="TYR_PHOSPHATASE_1"/>
    <property type="match status" value="1"/>
</dbReference>
<organism evidence="3 6">
    <name type="scientific">Ruthenibacterium lactatiformans</name>
    <dbReference type="NCBI Taxonomy" id="1550024"/>
    <lineage>
        <taxon>Bacteria</taxon>
        <taxon>Bacillati</taxon>
        <taxon>Bacillota</taxon>
        <taxon>Clostridia</taxon>
        <taxon>Eubacteriales</taxon>
        <taxon>Oscillospiraceae</taxon>
        <taxon>Ruthenibacterium</taxon>
    </lineage>
</organism>
<dbReference type="InterPro" id="IPR016130">
    <property type="entry name" value="Tyr_Pase_AS"/>
</dbReference>
<evidence type="ECO:0000313" key="8">
    <source>
        <dbReference type="Proteomes" id="UP000472755"/>
    </source>
</evidence>
<proteinExistence type="inferred from homology"/>
<dbReference type="InterPro" id="IPR026893">
    <property type="entry name" value="Tyr/Ser_Pase_IphP-type"/>
</dbReference>
<reference evidence="5 8" key="2">
    <citation type="journal article" date="2019" name="Nat. Med.">
        <title>A library of human gut bacterial isolates paired with longitudinal multiomics data enables mechanistic microbiome research.</title>
        <authorList>
            <person name="Poyet M."/>
            <person name="Groussin M."/>
            <person name="Gibbons S.M."/>
            <person name="Avila-Pacheco J."/>
            <person name="Jiang X."/>
            <person name="Kearney S.M."/>
            <person name="Perrotta A.R."/>
            <person name="Berdy B."/>
            <person name="Zhao S."/>
            <person name="Lieberman T.D."/>
            <person name="Swanson P.K."/>
            <person name="Smith M."/>
            <person name="Roesemann S."/>
            <person name="Alexander J.E."/>
            <person name="Rich S.A."/>
            <person name="Livny J."/>
            <person name="Vlamakis H."/>
            <person name="Clish C."/>
            <person name="Bullock K."/>
            <person name="Deik A."/>
            <person name="Scott J."/>
            <person name="Pierce K.A."/>
            <person name="Xavier R.J."/>
            <person name="Alm E.J."/>
        </authorList>
    </citation>
    <scope>NUCLEOTIDE SEQUENCE [LARGE SCALE GENOMIC DNA]</scope>
    <source>
        <strain evidence="5 8">BIOML-A4</strain>
    </source>
</reference>
<dbReference type="Proteomes" id="UP000053433">
    <property type="component" value="Unassembled WGS sequence"/>
</dbReference>
<dbReference type="RefSeq" id="WP_009323592.1">
    <property type="nucleotide sequence ID" value="NZ_CAOJUJ010000058.1"/>
</dbReference>
<feature type="domain" description="Tyrosine specific protein phosphatases" evidence="2">
    <location>
        <begin position="144"/>
        <end position="196"/>
    </location>
</feature>
<dbReference type="EMBL" id="LMUA01000007">
    <property type="protein sequence ID" value="KUE76771.1"/>
    <property type="molecule type" value="Genomic_DNA"/>
</dbReference>
<evidence type="ECO:0000313" key="3">
    <source>
        <dbReference type="EMBL" id="KUE76771.1"/>
    </source>
</evidence>
<dbReference type="InterPro" id="IPR000387">
    <property type="entry name" value="Tyr_Pase_dom"/>
</dbReference>
<protein>
    <submittedName>
        <fullName evidence="4">Tyrosine-protein phosphatase</fullName>
    </submittedName>
</protein>
<dbReference type="Proteomes" id="UP000472755">
    <property type="component" value="Unassembled WGS sequence"/>
</dbReference>
<dbReference type="InterPro" id="IPR029021">
    <property type="entry name" value="Prot-tyrosine_phosphatase-like"/>
</dbReference>
<dbReference type="EMBL" id="VUNJ01000004">
    <property type="protein sequence ID" value="MST91286.1"/>
    <property type="molecule type" value="Genomic_DNA"/>
</dbReference>
<dbReference type="Pfam" id="PF13350">
    <property type="entry name" value="Y_phosphatase3"/>
    <property type="match status" value="1"/>
</dbReference>
<evidence type="ECO:0000313" key="7">
    <source>
        <dbReference type="Proteomes" id="UP000431913"/>
    </source>
</evidence>
<name>A0A0W7TSJ3_9FIRM</name>
<sequence length="262" mass="28917">MQQERPGAPLPFEACENFRELGGYTGCGGRHVKYGAFYRSPALANIKTPADRARFEALGVRTVFDFRSEKERTLAPDPDFPGVVNIPASAMLAEDGSEVDFDLEKLLRSEDGIRMLTEGVHESYARMPFGNPAYRALFGAIRAGQTPILFHCTAGKDRTGVAAALILKALGVSREDIVEDYLLTNACRTTGRDQFRGMLERAGLPAAQAQQVTEIATGVRRESIESALDAIEEKYPSFEEYLRAEFEIGAAELEDIRARYLV</sequence>
<evidence type="ECO:0000313" key="4">
    <source>
        <dbReference type="EMBL" id="MST91286.1"/>
    </source>
</evidence>
<dbReference type="SUPFAM" id="SSF52799">
    <property type="entry name" value="(Phosphotyrosine protein) phosphatases II"/>
    <property type="match status" value="1"/>
</dbReference>
<dbReference type="PANTHER" id="PTHR31126:SF1">
    <property type="entry name" value="TYROSINE SPECIFIC PROTEIN PHOSPHATASES DOMAIN-CONTAINING PROTEIN"/>
    <property type="match status" value="1"/>
</dbReference>
<accession>A0A0W7TSJ3</accession>
<evidence type="ECO:0000259" key="2">
    <source>
        <dbReference type="PROSITE" id="PS50056"/>
    </source>
</evidence>
<evidence type="ECO:0000313" key="5">
    <source>
        <dbReference type="EMBL" id="MTS27597.1"/>
    </source>
</evidence>
<evidence type="ECO:0000256" key="1">
    <source>
        <dbReference type="ARBA" id="ARBA00009580"/>
    </source>
</evidence>
<dbReference type="EMBL" id="WMZU01000014">
    <property type="protein sequence ID" value="MTS27597.1"/>
    <property type="molecule type" value="Genomic_DNA"/>
</dbReference>
<gene>
    <name evidence="3" type="ORF">ASJ35_07140</name>
    <name evidence="4" type="ORF">FYJ76_04940</name>
    <name evidence="5" type="ORF">GMD59_09890</name>
</gene>
<comment type="similarity">
    <text evidence="1">Belongs to the protein-tyrosine phosphatase family.</text>
</comment>
<reference evidence="3 6" key="1">
    <citation type="submission" date="2015-10" db="EMBL/GenBank/DDBJ databases">
        <title>A novel member of the family Ruminococcaceae isolated from human faeces.</title>
        <authorList>
            <person name="Shkoporov A.N."/>
            <person name="Chaplin A.V."/>
            <person name="Motuzova O.V."/>
            <person name="Kafarskaia L.I."/>
            <person name="Efimov B.A."/>
        </authorList>
    </citation>
    <scope>NUCLEOTIDE SEQUENCE [LARGE SCALE GENOMIC DNA]</scope>
    <source>
        <strain evidence="3 6">668</strain>
    </source>
</reference>
<dbReference type="Proteomes" id="UP000431913">
    <property type="component" value="Unassembled WGS sequence"/>
</dbReference>
<comment type="caution">
    <text evidence="3">The sequence shown here is derived from an EMBL/GenBank/DDBJ whole genome shotgun (WGS) entry which is preliminary data.</text>
</comment>
<dbReference type="AlphaFoldDB" id="A0A0W7TSJ3"/>
<dbReference type="Gene3D" id="3.90.190.10">
    <property type="entry name" value="Protein tyrosine phosphatase superfamily"/>
    <property type="match status" value="1"/>
</dbReference>
<dbReference type="GO" id="GO:0004721">
    <property type="term" value="F:phosphoprotein phosphatase activity"/>
    <property type="evidence" value="ECO:0007669"/>
    <property type="project" value="InterPro"/>
</dbReference>
<reference evidence="4 7" key="3">
    <citation type="submission" date="2019-08" db="EMBL/GenBank/DDBJ databases">
        <title>In-depth cultivation of the pig gut microbiome towards novel bacterial diversity and tailored functional studies.</title>
        <authorList>
            <person name="Wylensek D."/>
            <person name="Hitch T.C.A."/>
            <person name="Clavel T."/>
        </authorList>
    </citation>
    <scope>NUCLEOTIDE SEQUENCE [LARGE SCALE GENOMIC DNA]</scope>
    <source>
        <strain evidence="4 7">WCA3-601-WT-6J</strain>
    </source>
</reference>
<evidence type="ECO:0000313" key="6">
    <source>
        <dbReference type="Proteomes" id="UP000053433"/>
    </source>
</evidence>
<dbReference type="PROSITE" id="PS50056">
    <property type="entry name" value="TYR_PHOSPHATASE_2"/>
    <property type="match status" value="1"/>
</dbReference>
<dbReference type="PANTHER" id="PTHR31126">
    <property type="entry name" value="TYROSINE-PROTEIN PHOSPHATASE"/>
    <property type="match status" value="1"/>
</dbReference>